<dbReference type="Proteomes" id="UP000248627">
    <property type="component" value="Unassembled WGS sequence"/>
</dbReference>
<comment type="caution">
    <text evidence="2">The sequence shown here is derived from an EMBL/GenBank/DDBJ whole genome shotgun (WGS) entry which is preliminary data.</text>
</comment>
<keyword evidence="3" id="KW-1185">Reference proteome</keyword>
<organism evidence="2 3">
    <name type="scientific">Micromonospora endophytica</name>
    <dbReference type="NCBI Taxonomy" id="515350"/>
    <lineage>
        <taxon>Bacteria</taxon>
        <taxon>Bacillati</taxon>
        <taxon>Actinomycetota</taxon>
        <taxon>Actinomycetes</taxon>
        <taxon>Micromonosporales</taxon>
        <taxon>Micromonosporaceae</taxon>
        <taxon>Micromonospora</taxon>
    </lineage>
</organism>
<dbReference type="EMBL" id="POTX01000196">
    <property type="protein sequence ID" value="PZF90262.1"/>
    <property type="molecule type" value="Genomic_DNA"/>
</dbReference>
<dbReference type="AlphaFoldDB" id="A0A2W2BW10"/>
<feature type="region of interest" description="Disordered" evidence="1">
    <location>
        <begin position="279"/>
        <end position="315"/>
    </location>
</feature>
<proteinExistence type="predicted"/>
<accession>A0A2W2BW10</accession>
<feature type="region of interest" description="Disordered" evidence="1">
    <location>
        <begin position="1"/>
        <end position="109"/>
    </location>
</feature>
<gene>
    <name evidence="2" type="ORF">C1I93_22980</name>
</gene>
<reference evidence="2 3" key="1">
    <citation type="submission" date="2018-01" db="EMBL/GenBank/DDBJ databases">
        <title>Draft genome sequence of Jishengella endophytica.</title>
        <authorList>
            <person name="Sahin N."/>
            <person name="Ay H."/>
            <person name="Saygin H."/>
        </authorList>
    </citation>
    <scope>NUCLEOTIDE SEQUENCE [LARGE SCALE GENOMIC DNA]</scope>
    <source>
        <strain evidence="2 3">DSM 45430</strain>
    </source>
</reference>
<feature type="compositionally biased region" description="Basic and acidic residues" evidence="1">
    <location>
        <begin position="1"/>
        <end position="19"/>
    </location>
</feature>
<evidence type="ECO:0000313" key="2">
    <source>
        <dbReference type="EMBL" id="PZF90262.1"/>
    </source>
</evidence>
<name>A0A2W2BW10_9ACTN</name>
<sequence length="315" mass="33089">MPEFRYEHTTAPELPDRARTFAGTPTAPEVESPQRQRSVPTDPYPPGAPAYPQQYPASRSPGQPPPPPQFTDSFNGNRRLPPAAGNRHRESPPSTSPTSTDAGVARAQAGLRRRSTVVASPAALVNTAVELGVITAPPRRAGPIATTPPTEREANQAAQRAGFQNLKAFKNFLIESFPPGTEFIVGATSTIAGLVEGWAARSLNITSAVAAGLKSGAEFVDALEKGDYTKAALQGLHLIGLGLNIDGAARNMPALTAAGGLVGTTVGYANSLVEQRRAAWERSTRMDTERGHTGRGTGTPSPSGSQRGQSPTRSR</sequence>
<dbReference type="RefSeq" id="WP_111245378.1">
    <property type="nucleotide sequence ID" value="NZ_POTX01000196.1"/>
</dbReference>
<feature type="compositionally biased region" description="Basic and acidic residues" evidence="1">
    <location>
        <begin position="279"/>
        <end position="292"/>
    </location>
</feature>
<feature type="compositionally biased region" description="Low complexity" evidence="1">
    <location>
        <begin position="298"/>
        <end position="315"/>
    </location>
</feature>
<evidence type="ECO:0000256" key="1">
    <source>
        <dbReference type="SAM" id="MobiDB-lite"/>
    </source>
</evidence>
<evidence type="ECO:0000313" key="3">
    <source>
        <dbReference type="Proteomes" id="UP000248627"/>
    </source>
</evidence>
<protein>
    <submittedName>
        <fullName evidence="2">Uncharacterized protein</fullName>
    </submittedName>
</protein>